<protein>
    <submittedName>
        <fullName evidence="1">Uncharacterized protein</fullName>
    </submittedName>
</protein>
<organism evidence="1 2">
    <name type="scientific">Rarispira pelagica</name>
    <dbReference type="NCBI Taxonomy" id="3141764"/>
    <lineage>
        <taxon>Bacteria</taxon>
        <taxon>Pseudomonadati</taxon>
        <taxon>Spirochaetota</taxon>
        <taxon>Spirochaetia</taxon>
        <taxon>Winmispirales</taxon>
        <taxon>Winmispiraceae</taxon>
        <taxon>Rarispira</taxon>
    </lineage>
</organism>
<dbReference type="Proteomes" id="UP001466331">
    <property type="component" value="Unassembled WGS sequence"/>
</dbReference>
<gene>
    <name evidence="1" type="ORF">WKV44_08705</name>
</gene>
<proteinExistence type="predicted"/>
<evidence type="ECO:0000313" key="2">
    <source>
        <dbReference type="Proteomes" id="UP001466331"/>
    </source>
</evidence>
<dbReference type="EMBL" id="JBCHKQ010000004">
    <property type="protein sequence ID" value="MEM5948621.1"/>
    <property type="molecule type" value="Genomic_DNA"/>
</dbReference>
<accession>A0ABU9UD83</accession>
<comment type="caution">
    <text evidence="1">The sequence shown here is derived from an EMBL/GenBank/DDBJ whole genome shotgun (WGS) entry which is preliminary data.</text>
</comment>
<keyword evidence="2" id="KW-1185">Reference proteome</keyword>
<reference evidence="1 2" key="1">
    <citation type="submission" date="2024-03" db="EMBL/GenBank/DDBJ databases">
        <title>Ignisphaera cupida sp. nov., a hyperthermophilic hydrolytic archaeon from a hot spring of Kamchatka, and proposal of Ignisphaeraceae fam. nov.</title>
        <authorList>
            <person name="Podosokorskaya O.A."/>
            <person name="Elcheninov A.G."/>
            <person name="Maltseva A.I."/>
            <person name="Zayulina K.S."/>
            <person name="Novikov A."/>
            <person name="Merkel A.Y."/>
        </authorList>
    </citation>
    <scope>NUCLEOTIDE SEQUENCE [LARGE SCALE GENOMIC DNA]</scope>
    <source>
        <strain evidence="1 2">38H-sp</strain>
    </source>
</reference>
<sequence length="123" mass="13293">MINNTRKFYAKKLLILVFLVLGGAFYFADISLDIGVASAANAAVIVSRPLGGDIIIRLSVFEDLAIVQFCGRVFSPLVANGYNDMIASLGGGVLFSPTRYLYIGMCSGIFSPMRMMKIGILMV</sequence>
<dbReference type="RefSeq" id="WP_420070071.1">
    <property type="nucleotide sequence ID" value="NZ_JBCHKQ010000004.1"/>
</dbReference>
<name>A0ABU9UD83_9SPIR</name>
<evidence type="ECO:0000313" key="1">
    <source>
        <dbReference type="EMBL" id="MEM5948621.1"/>
    </source>
</evidence>